<dbReference type="Proteomes" id="UP000003656">
    <property type="component" value="Unassembled WGS sequence"/>
</dbReference>
<dbReference type="AlphaFoldDB" id="D1NUC9"/>
<accession>D1NUC9</accession>
<name>D1NUC9_9BIFI</name>
<comment type="caution">
    <text evidence="1">The sequence shown here is derived from an EMBL/GenBank/DDBJ whole genome shotgun (WGS) entry which is preliminary data.</text>
</comment>
<protein>
    <submittedName>
        <fullName evidence="1">Uncharacterized protein</fullName>
    </submittedName>
</protein>
<dbReference type="EMBL" id="ABXB03000002">
    <property type="protein sequence ID" value="EFA23333.1"/>
    <property type="molecule type" value="Genomic_DNA"/>
</dbReference>
<evidence type="ECO:0000313" key="1">
    <source>
        <dbReference type="EMBL" id="EFA23333.1"/>
    </source>
</evidence>
<gene>
    <name evidence="1" type="ORF">BIFGAL_03452</name>
</gene>
<organism evidence="1 2">
    <name type="scientific">Bifidobacterium gallicum DSM 20093 = LMG 11596</name>
    <dbReference type="NCBI Taxonomy" id="561180"/>
    <lineage>
        <taxon>Bacteria</taxon>
        <taxon>Bacillati</taxon>
        <taxon>Actinomycetota</taxon>
        <taxon>Actinomycetes</taxon>
        <taxon>Bifidobacteriales</taxon>
        <taxon>Bifidobacteriaceae</taxon>
        <taxon>Bifidobacterium</taxon>
    </lineage>
</organism>
<reference evidence="1 2" key="1">
    <citation type="submission" date="2009-11" db="EMBL/GenBank/DDBJ databases">
        <authorList>
            <person name="Weinstock G."/>
            <person name="Sodergren E."/>
            <person name="Clifton S."/>
            <person name="Fulton L."/>
            <person name="Fulton B."/>
            <person name="Courtney L."/>
            <person name="Fronick C."/>
            <person name="Harrison M."/>
            <person name="Strong C."/>
            <person name="Farmer C."/>
            <person name="Delahaunty K."/>
            <person name="Markovic C."/>
            <person name="Hall O."/>
            <person name="Minx P."/>
            <person name="Tomlinson C."/>
            <person name="Mitreva M."/>
            <person name="Nelson J."/>
            <person name="Hou S."/>
            <person name="Wollam A."/>
            <person name="Pepin K.H."/>
            <person name="Johnson M."/>
            <person name="Bhonagiri V."/>
            <person name="Nash W.E."/>
            <person name="Warren W."/>
            <person name="Chinwalla A."/>
            <person name="Mardis E.R."/>
            <person name="Wilson R.K."/>
        </authorList>
    </citation>
    <scope>NUCLEOTIDE SEQUENCE [LARGE SCALE GENOMIC DNA]</scope>
    <source>
        <strain evidence="1 2">DSM 20093</strain>
    </source>
</reference>
<dbReference type="STRING" id="561180.BIFGAL_03452"/>
<evidence type="ECO:0000313" key="2">
    <source>
        <dbReference type="Proteomes" id="UP000003656"/>
    </source>
</evidence>
<proteinExistence type="predicted"/>
<sequence>MDEMNATWTAAGGRCSVRGFRISRRTLVQCRASTAVLVADARRLRVSSKRFAFRASPPPKKRFACPRRLRLERGRDERNVGRL</sequence>